<evidence type="ECO:0000313" key="2">
    <source>
        <dbReference type="Proteomes" id="UP000830198"/>
    </source>
</evidence>
<proteinExistence type="predicted"/>
<accession>A0ABY4I767</accession>
<protein>
    <submittedName>
        <fullName evidence="1">Uncharacterized protein</fullName>
    </submittedName>
</protein>
<reference evidence="1 2" key="1">
    <citation type="submission" date="2022-04" db="EMBL/GenBank/DDBJ databases">
        <title>The arsenic-methylating capacity of Chitinophaga filiformis YT5 during chitin decomposition.</title>
        <authorList>
            <person name="Chen G."/>
            <person name="Liang Y."/>
        </authorList>
    </citation>
    <scope>NUCLEOTIDE SEQUENCE [LARGE SCALE GENOMIC DNA]</scope>
    <source>
        <strain evidence="1 2">YT5</strain>
    </source>
</reference>
<organism evidence="1 2">
    <name type="scientific">Chitinophaga filiformis</name>
    <name type="common">Myxococcus filiformis</name>
    <name type="synonym">Flexibacter filiformis</name>
    <dbReference type="NCBI Taxonomy" id="104663"/>
    <lineage>
        <taxon>Bacteria</taxon>
        <taxon>Pseudomonadati</taxon>
        <taxon>Bacteroidota</taxon>
        <taxon>Chitinophagia</taxon>
        <taxon>Chitinophagales</taxon>
        <taxon>Chitinophagaceae</taxon>
        <taxon>Chitinophaga</taxon>
    </lineage>
</organism>
<name>A0ABY4I767_CHIFI</name>
<evidence type="ECO:0000313" key="1">
    <source>
        <dbReference type="EMBL" id="UPK71929.1"/>
    </source>
</evidence>
<dbReference type="Proteomes" id="UP000830198">
    <property type="component" value="Chromosome"/>
</dbReference>
<sequence>MLNELIDFLSKPTTDRKSIEEYFILNEIRLGNIEQNGYLLEDLLNVDCSLGFISS</sequence>
<dbReference type="EMBL" id="CP095855">
    <property type="protein sequence ID" value="UPK71929.1"/>
    <property type="molecule type" value="Genomic_DNA"/>
</dbReference>
<dbReference type="RefSeq" id="WP_247814027.1">
    <property type="nucleotide sequence ID" value="NZ_CP095855.1"/>
</dbReference>
<keyword evidence="2" id="KW-1185">Reference proteome</keyword>
<gene>
    <name evidence="1" type="ORF">MYF79_11600</name>
</gene>